<evidence type="ECO:0000313" key="3">
    <source>
        <dbReference type="EMBL" id="WGL17180.1"/>
    </source>
</evidence>
<feature type="region of interest" description="Disordered" evidence="1">
    <location>
        <begin position="190"/>
        <end position="260"/>
    </location>
</feature>
<organism evidence="3 4">
    <name type="scientific">Microbulbifer bruguierae</name>
    <dbReference type="NCBI Taxonomy" id="3029061"/>
    <lineage>
        <taxon>Bacteria</taxon>
        <taxon>Pseudomonadati</taxon>
        <taxon>Pseudomonadota</taxon>
        <taxon>Gammaproteobacteria</taxon>
        <taxon>Cellvibrionales</taxon>
        <taxon>Microbulbiferaceae</taxon>
        <taxon>Microbulbifer</taxon>
    </lineage>
</organism>
<sequence length="260" mass="28488">MKIPYKSTALAAVIAALASVPLVWADDMPDVDSTETEVVEMASTVPGDRIAGYFSHFFGSEEESKRIVAGLRDGSIHFVEPVPEGEDVNVEDTELEIPEDLPEMEEGKGGHAGMGYGNVLITMALAEKLAGMYEVEPVEGEVDGEIAPGAEYYVNQILGMRQRDGMGWGNIAKELGVNLGEIVSGIHSNRPEMTEKLARRDSRDAMRAEKHAARDLAHAERAEKGAKVERVAKVDRPEKPMRAEKVERPEKPQRPERPGK</sequence>
<dbReference type="Proteomes" id="UP001236500">
    <property type="component" value="Chromosome"/>
</dbReference>
<dbReference type="EMBL" id="CP118605">
    <property type="protein sequence ID" value="WGL17180.1"/>
    <property type="molecule type" value="Genomic_DNA"/>
</dbReference>
<feature type="chain" id="PRO_5045229851" evidence="2">
    <location>
        <begin position="26"/>
        <end position="260"/>
    </location>
</feature>
<evidence type="ECO:0000313" key="4">
    <source>
        <dbReference type="Proteomes" id="UP001236500"/>
    </source>
</evidence>
<accession>A0ABY8NFH3</accession>
<proteinExistence type="predicted"/>
<reference evidence="3 4" key="1">
    <citation type="submission" date="2023-02" db="EMBL/GenBank/DDBJ databases">
        <title>Description and genomic characterization of Microbulbifer bruguierae sp. nov., isolated from the sediment of mangrove plant Bruguiera sexangula.</title>
        <authorList>
            <person name="Long M."/>
        </authorList>
    </citation>
    <scope>NUCLEOTIDE SEQUENCE [LARGE SCALE GENOMIC DNA]</scope>
    <source>
        <strain evidence="3 4">H12</strain>
    </source>
</reference>
<keyword evidence="2" id="KW-0732">Signal</keyword>
<name>A0ABY8NFH3_9GAMM</name>
<keyword evidence="4" id="KW-1185">Reference proteome</keyword>
<gene>
    <name evidence="3" type="ORF">PVT68_02500</name>
</gene>
<dbReference type="RefSeq" id="WP_280321008.1">
    <property type="nucleotide sequence ID" value="NZ_CP118605.1"/>
</dbReference>
<feature type="signal peptide" evidence="2">
    <location>
        <begin position="1"/>
        <end position="25"/>
    </location>
</feature>
<protein>
    <submittedName>
        <fullName evidence="3">Uncharacterized protein</fullName>
    </submittedName>
</protein>
<evidence type="ECO:0000256" key="2">
    <source>
        <dbReference type="SAM" id="SignalP"/>
    </source>
</evidence>
<evidence type="ECO:0000256" key="1">
    <source>
        <dbReference type="SAM" id="MobiDB-lite"/>
    </source>
</evidence>